<keyword evidence="1" id="KW-0732">Signal</keyword>
<proteinExistence type="predicted"/>
<name>A0A067TBZ1_GALM3</name>
<sequence>MWLHLTLVFLHKGAQGSGHNIKGNNLAHIHLLTEHTTLVADIEQTHLATTIKIKFLAMAHLTSSDPAFHMAKSLSSAP</sequence>
<dbReference type="EMBL" id="KL142372">
    <property type="protein sequence ID" value="KDR79867.1"/>
    <property type="molecule type" value="Genomic_DNA"/>
</dbReference>
<organism evidence="2 3">
    <name type="scientific">Galerina marginata (strain CBS 339.88)</name>
    <dbReference type="NCBI Taxonomy" id="685588"/>
    <lineage>
        <taxon>Eukaryota</taxon>
        <taxon>Fungi</taxon>
        <taxon>Dikarya</taxon>
        <taxon>Basidiomycota</taxon>
        <taxon>Agaricomycotina</taxon>
        <taxon>Agaricomycetes</taxon>
        <taxon>Agaricomycetidae</taxon>
        <taxon>Agaricales</taxon>
        <taxon>Agaricineae</taxon>
        <taxon>Strophariaceae</taxon>
        <taxon>Galerina</taxon>
    </lineage>
</organism>
<feature type="signal peptide" evidence="1">
    <location>
        <begin position="1"/>
        <end position="18"/>
    </location>
</feature>
<dbReference type="Proteomes" id="UP000027222">
    <property type="component" value="Unassembled WGS sequence"/>
</dbReference>
<dbReference type="AlphaFoldDB" id="A0A067TBZ1"/>
<feature type="chain" id="PRO_5001646687" description="Secreted protein" evidence="1">
    <location>
        <begin position="19"/>
        <end position="78"/>
    </location>
</feature>
<evidence type="ECO:0000256" key="1">
    <source>
        <dbReference type="SAM" id="SignalP"/>
    </source>
</evidence>
<protein>
    <recommendedName>
        <fullName evidence="4">Secreted protein</fullName>
    </recommendedName>
</protein>
<gene>
    <name evidence="2" type="ORF">GALMADRAFT_241972</name>
</gene>
<evidence type="ECO:0000313" key="2">
    <source>
        <dbReference type="EMBL" id="KDR79867.1"/>
    </source>
</evidence>
<dbReference type="HOGENOM" id="CLU_2622210_0_0_1"/>
<evidence type="ECO:0008006" key="4">
    <source>
        <dbReference type="Google" id="ProtNLM"/>
    </source>
</evidence>
<keyword evidence="3" id="KW-1185">Reference proteome</keyword>
<evidence type="ECO:0000313" key="3">
    <source>
        <dbReference type="Proteomes" id="UP000027222"/>
    </source>
</evidence>
<reference evidence="3" key="1">
    <citation type="journal article" date="2014" name="Proc. Natl. Acad. Sci. U.S.A.">
        <title>Extensive sampling of basidiomycete genomes demonstrates inadequacy of the white-rot/brown-rot paradigm for wood decay fungi.</title>
        <authorList>
            <person name="Riley R."/>
            <person name="Salamov A.A."/>
            <person name="Brown D.W."/>
            <person name="Nagy L.G."/>
            <person name="Floudas D."/>
            <person name="Held B.W."/>
            <person name="Levasseur A."/>
            <person name="Lombard V."/>
            <person name="Morin E."/>
            <person name="Otillar R."/>
            <person name="Lindquist E.A."/>
            <person name="Sun H."/>
            <person name="LaButti K.M."/>
            <person name="Schmutz J."/>
            <person name="Jabbour D."/>
            <person name="Luo H."/>
            <person name="Baker S.E."/>
            <person name="Pisabarro A.G."/>
            <person name="Walton J.D."/>
            <person name="Blanchette R.A."/>
            <person name="Henrissat B."/>
            <person name="Martin F."/>
            <person name="Cullen D."/>
            <person name="Hibbett D.S."/>
            <person name="Grigoriev I.V."/>
        </authorList>
    </citation>
    <scope>NUCLEOTIDE SEQUENCE [LARGE SCALE GENOMIC DNA]</scope>
    <source>
        <strain evidence="3">CBS 339.88</strain>
    </source>
</reference>
<accession>A0A067TBZ1</accession>